<organism evidence="3 4">
    <name type="scientific">Oidiodendron maius (strain Zn)</name>
    <dbReference type="NCBI Taxonomy" id="913774"/>
    <lineage>
        <taxon>Eukaryota</taxon>
        <taxon>Fungi</taxon>
        <taxon>Dikarya</taxon>
        <taxon>Ascomycota</taxon>
        <taxon>Pezizomycotina</taxon>
        <taxon>Leotiomycetes</taxon>
        <taxon>Leotiomycetes incertae sedis</taxon>
        <taxon>Myxotrichaceae</taxon>
        <taxon>Oidiodendron</taxon>
    </lineage>
</organism>
<keyword evidence="2" id="KW-0812">Transmembrane</keyword>
<dbReference type="HOGENOM" id="CLU_721858_0_0_1"/>
<keyword evidence="4" id="KW-1185">Reference proteome</keyword>
<protein>
    <submittedName>
        <fullName evidence="3">Uncharacterized protein</fullName>
    </submittedName>
</protein>
<feature type="compositionally biased region" description="Basic and acidic residues" evidence="1">
    <location>
        <begin position="93"/>
        <end position="105"/>
    </location>
</feature>
<feature type="region of interest" description="Disordered" evidence="1">
    <location>
        <begin position="77"/>
        <end position="105"/>
    </location>
</feature>
<gene>
    <name evidence="3" type="ORF">OIDMADRAFT_23728</name>
</gene>
<dbReference type="AlphaFoldDB" id="A0A0C3HL83"/>
<name>A0A0C3HL83_OIDMZ</name>
<proteinExistence type="predicted"/>
<keyword evidence="2" id="KW-0472">Membrane</keyword>
<dbReference type="EMBL" id="KN832870">
    <property type="protein sequence ID" value="KIN08996.1"/>
    <property type="molecule type" value="Genomic_DNA"/>
</dbReference>
<reference evidence="4" key="2">
    <citation type="submission" date="2015-01" db="EMBL/GenBank/DDBJ databases">
        <title>Evolutionary Origins and Diversification of the Mycorrhizal Mutualists.</title>
        <authorList>
            <consortium name="DOE Joint Genome Institute"/>
            <consortium name="Mycorrhizal Genomics Consortium"/>
            <person name="Kohler A."/>
            <person name="Kuo A."/>
            <person name="Nagy L.G."/>
            <person name="Floudas D."/>
            <person name="Copeland A."/>
            <person name="Barry K.W."/>
            <person name="Cichocki N."/>
            <person name="Veneault-Fourrey C."/>
            <person name="LaButti K."/>
            <person name="Lindquist E.A."/>
            <person name="Lipzen A."/>
            <person name="Lundell T."/>
            <person name="Morin E."/>
            <person name="Murat C."/>
            <person name="Riley R."/>
            <person name="Ohm R."/>
            <person name="Sun H."/>
            <person name="Tunlid A."/>
            <person name="Henrissat B."/>
            <person name="Grigoriev I.V."/>
            <person name="Hibbett D.S."/>
            <person name="Martin F."/>
        </authorList>
    </citation>
    <scope>NUCLEOTIDE SEQUENCE [LARGE SCALE GENOMIC DNA]</scope>
    <source>
        <strain evidence="4">Zn</strain>
    </source>
</reference>
<sequence>MSSVQEGPTKKDRSHMNPVNGENSKISAAHSGKKRANSRSGNSAGTSADASGASLLGKKEENLDQVVPSVCRKIINTDRRNGTSENQSLVSGTDKHSNEKSTSDPIKDVRCSALSGIRLPSKVQHIILVALQRRLEQAAFEYSQKNAFWNLDKKGWSCAEEVEWNEWLKHVLKPENKHLIPDVSRNIGSLSARDLLKQALDIRHDAVHRYYASGHDVISLMRVARDIFVAFDDSKGALIAHKYIAISLEIAAATERNNEEIYTQQTLAERESKIAIETTCLSIRARLGNRLQSQLEPLLYLTANIESEALLEPVSSPFPQKQSTSSTAQKTAELLIQQPLVALLLAHLVIIIGMLYALQCINT</sequence>
<dbReference type="Proteomes" id="UP000054321">
    <property type="component" value="Unassembled WGS sequence"/>
</dbReference>
<reference evidence="3 4" key="1">
    <citation type="submission" date="2014-04" db="EMBL/GenBank/DDBJ databases">
        <authorList>
            <consortium name="DOE Joint Genome Institute"/>
            <person name="Kuo A."/>
            <person name="Martino E."/>
            <person name="Perotto S."/>
            <person name="Kohler A."/>
            <person name="Nagy L.G."/>
            <person name="Floudas D."/>
            <person name="Copeland A."/>
            <person name="Barry K.W."/>
            <person name="Cichocki N."/>
            <person name="Veneault-Fourrey C."/>
            <person name="LaButti K."/>
            <person name="Lindquist E.A."/>
            <person name="Lipzen A."/>
            <person name="Lundell T."/>
            <person name="Morin E."/>
            <person name="Murat C."/>
            <person name="Sun H."/>
            <person name="Tunlid A."/>
            <person name="Henrissat B."/>
            <person name="Grigoriev I.V."/>
            <person name="Hibbett D.S."/>
            <person name="Martin F."/>
            <person name="Nordberg H.P."/>
            <person name="Cantor M.N."/>
            <person name="Hua S.X."/>
        </authorList>
    </citation>
    <scope>NUCLEOTIDE SEQUENCE [LARGE SCALE GENOMIC DNA]</scope>
    <source>
        <strain evidence="3 4">Zn</strain>
    </source>
</reference>
<dbReference type="InParanoid" id="A0A0C3HL83"/>
<keyword evidence="2" id="KW-1133">Transmembrane helix</keyword>
<evidence type="ECO:0000256" key="1">
    <source>
        <dbReference type="SAM" id="MobiDB-lite"/>
    </source>
</evidence>
<evidence type="ECO:0000256" key="2">
    <source>
        <dbReference type="SAM" id="Phobius"/>
    </source>
</evidence>
<evidence type="ECO:0000313" key="3">
    <source>
        <dbReference type="EMBL" id="KIN08996.1"/>
    </source>
</evidence>
<feature type="region of interest" description="Disordered" evidence="1">
    <location>
        <begin position="1"/>
        <end position="56"/>
    </location>
</feature>
<feature type="transmembrane region" description="Helical" evidence="2">
    <location>
        <begin position="340"/>
        <end position="358"/>
    </location>
</feature>
<feature type="compositionally biased region" description="Low complexity" evidence="1">
    <location>
        <begin position="40"/>
        <end position="56"/>
    </location>
</feature>
<dbReference type="STRING" id="913774.A0A0C3HL83"/>
<accession>A0A0C3HL83</accession>
<dbReference type="OrthoDB" id="5324651at2759"/>
<evidence type="ECO:0000313" key="4">
    <source>
        <dbReference type="Proteomes" id="UP000054321"/>
    </source>
</evidence>